<accession>A0AAV6UY91</accession>
<protein>
    <submittedName>
        <fullName evidence="2">Uncharacterized protein</fullName>
    </submittedName>
</protein>
<dbReference type="EMBL" id="JAFNEN010000220">
    <property type="protein sequence ID" value="KAG8189154.1"/>
    <property type="molecule type" value="Genomic_DNA"/>
</dbReference>
<evidence type="ECO:0000313" key="3">
    <source>
        <dbReference type="Proteomes" id="UP000827092"/>
    </source>
</evidence>
<sequence>MKETRSLFGNGKIEVEIRDRGKLRPPSLRSNSHTSRIGQEKPSPSTGCYGRKIVRTSEEKCSIGTKEEDLKMTPQQKR</sequence>
<dbReference type="AlphaFoldDB" id="A0AAV6UY91"/>
<feature type="region of interest" description="Disordered" evidence="1">
    <location>
        <begin position="21"/>
        <end position="50"/>
    </location>
</feature>
<organism evidence="2 3">
    <name type="scientific">Oedothorax gibbosus</name>
    <dbReference type="NCBI Taxonomy" id="931172"/>
    <lineage>
        <taxon>Eukaryota</taxon>
        <taxon>Metazoa</taxon>
        <taxon>Ecdysozoa</taxon>
        <taxon>Arthropoda</taxon>
        <taxon>Chelicerata</taxon>
        <taxon>Arachnida</taxon>
        <taxon>Araneae</taxon>
        <taxon>Araneomorphae</taxon>
        <taxon>Entelegynae</taxon>
        <taxon>Araneoidea</taxon>
        <taxon>Linyphiidae</taxon>
        <taxon>Erigoninae</taxon>
        <taxon>Oedothorax</taxon>
    </lineage>
</organism>
<dbReference type="Proteomes" id="UP000827092">
    <property type="component" value="Unassembled WGS sequence"/>
</dbReference>
<reference evidence="2 3" key="1">
    <citation type="journal article" date="2022" name="Nat. Ecol. Evol.">
        <title>A masculinizing supergene underlies an exaggerated male reproductive morph in a spider.</title>
        <authorList>
            <person name="Hendrickx F."/>
            <person name="De Corte Z."/>
            <person name="Sonet G."/>
            <person name="Van Belleghem S.M."/>
            <person name="Kostlbacher S."/>
            <person name="Vangestel C."/>
        </authorList>
    </citation>
    <scope>NUCLEOTIDE SEQUENCE [LARGE SCALE GENOMIC DNA]</scope>
    <source>
        <strain evidence="2">W744_W776</strain>
    </source>
</reference>
<keyword evidence="3" id="KW-1185">Reference proteome</keyword>
<proteinExistence type="predicted"/>
<name>A0AAV6UY91_9ARAC</name>
<feature type="compositionally biased region" description="Polar residues" evidence="1">
    <location>
        <begin position="28"/>
        <end position="46"/>
    </location>
</feature>
<gene>
    <name evidence="2" type="ORF">JTE90_018446</name>
</gene>
<evidence type="ECO:0000256" key="1">
    <source>
        <dbReference type="SAM" id="MobiDB-lite"/>
    </source>
</evidence>
<comment type="caution">
    <text evidence="2">The sequence shown here is derived from an EMBL/GenBank/DDBJ whole genome shotgun (WGS) entry which is preliminary data.</text>
</comment>
<evidence type="ECO:0000313" key="2">
    <source>
        <dbReference type="EMBL" id="KAG8189154.1"/>
    </source>
</evidence>